<organism evidence="7 8">
    <name type="scientific">Symbiodinium pilosum</name>
    <name type="common">Dinoflagellate</name>
    <dbReference type="NCBI Taxonomy" id="2952"/>
    <lineage>
        <taxon>Eukaryota</taxon>
        <taxon>Sar</taxon>
        <taxon>Alveolata</taxon>
        <taxon>Dinophyceae</taxon>
        <taxon>Suessiales</taxon>
        <taxon>Symbiodiniaceae</taxon>
        <taxon>Symbiodinium</taxon>
    </lineage>
</organism>
<dbReference type="InterPro" id="IPR005650">
    <property type="entry name" value="BlaI_family"/>
</dbReference>
<protein>
    <submittedName>
        <fullName evidence="7">BlaI protein</fullName>
    </submittedName>
</protein>
<feature type="transmembrane region" description="Helical" evidence="5">
    <location>
        <begin position="206"/>
        <end position="227"/>
    </location>
</feature>
<dbReference type="InterPro" id="IPR036388">
    <property type="entry name" value="WH-like_DNA-bd_sf"/>
</dbReference>
<evidence type="ECO:0000256" key="2">
    <source>
        <dbReference type="ARBA" id="ARBA00023015"/>
    </source>
</evidence>
<gene>
    <name evidence="7" type="primary">blaI</name>
    <name evidence="7" type="ORF">SPIL2461_LOCUS11422</name>
</gene>
<keyword evidence="4" id="KW-0804">Transcription</keyword>
<dbReference type="GO" id="GO:0045892">
    <property type="term" value="P:negative regulation of DNA-templated transcription"/>
    <property type="evidence" value="ECO:0007669"/>
    <property type="project" value="InterPro"/>
</dbReference>
<keyword evidence="5" id="KW-0472">Membrane</keyword>
<evidence type="ECO:0000259" key="6">
    <source>
        <dbReference type="Pfam" id="PF05569"/>
    </source>
</evidence>
<evidence type="ECO:0000256" key="1">
    <source>
        <dbReference type="ARBA" id="ARBA00011046"/>
    </source>
</evidence>
<comment type="caution">
    <text evidence="7">The sequence shown here is derived from an EMBL/GenBank/DDBJ whole genome shotgun (WGS) entry which is preliminary data.</text>
</comment>
<feature type="domain" description="Peptidase M56" evidence="6">
    <location>
        <begin position="285"/>
        <end position="386"/>
    </location>
</feature>
<dbReference type="Pfam" id="PF05569">
    <property type="entry name" value="Peptidase_M56"/>
    <property type="match status" value="1"/>
</dbReference>
<accession>A0A812RXR8</accession>
<evidence type="ECO:0000256" key="5">
    <source>
        <dbReference type="SAM" id="Phobius"/>
    </source>
</evidence>
<proteinExistence type="inferred from homology"/>
<dbReference type="InterPro" id="IPR052173">
    <property type="entry name" value="Beta-lactam_resp_regulator"/>
</dbReference>
<dbReference type="Proteomes" id="UP000649617">
    <property type="component" value="Unassembled WGS sequence"/>
</dbReference>
<evidence type="ECO:0000313" key="8">
    <source>
        <dbReference type="Proteomes" id="UP000649617"/>
    </source>
</evidence>
<keyword evidence="5" id="KW-1133">Transmembrane helix</keyword>
<name>A0A812RXR8_SYMPI</name>
<sequence>MVHGKHVHLTRRERQIMDVLYAQEEASAGDIQQQIPDSPSYSAVRALLRKLIDKGHIEFRADGARYVYRPLLPKADAKDSAITRLVNTFFNGSRASAVVNLLGDEGGNLSADDIEAIKLMNLELLHGVLAAQEWLSLREVLRLLLLSTLLSIWCCVAFPANASSRRVLLLTAIVSMALLPWLLRSINLQWQLPVDILPPFHLELGIPNLLVFIWLSVAVFLMARHLYRVRSELMRVAALPGVCDPALRSEIDGLHAALLPNYPNLPMPEVRLGEQACATTLRGALLVLPHNWPTFSADTRRSILAHELTHIARGDDRWLLVLRLLLLSYWWMPWLRKLQQVYVQSMEESCDDIASELIGAQHTYAHALYEVALNRSPIRPAEQHQMYLAHIRGHHLTARVARFGHRRALELDTAGVFWTLILITLLVVWISGVQPVIVDKDRSPLNSAQIYQLSVSTPTVPSLYPLVTEQGAAAQINSQQVWRLQNPVEQPRAHHQDRYGFAQSALRASRYPPIYKVMDIQSNPVAMRRAIDARRLNFSPHVKAVRYEQRFFFRIGRRP</sequence>
<dbReference type="EMBL" id="CAJNIZ010022223">
    <property type="protein sequence ID" value="CAE7459561.1"/>
    <property type="molecule type" value="Genomic_DNA"/>
</dbReference>
<comment type="similarity">
    <text evidence="1">Belongs to the BlaI transcriptional regulatory family.</text>
</comment>
<evidence type="ECO:0000256" key="3">
    <source>
        <dbReference type="ARBA" id="ARBA00023125"/>
    </source>
</evidence>
<keyword evidence="2" id="KW-0805">Transcription regulation</keyword>
<feature type="transmembrane region" description="Helical" evidence="5">
    <location>
        <begin position="167"/>
        <end position="186"/>
    </location>
</feature>
<feature type="transmembrane region" description="Helical" evidence="5">
    <location>
        <begin position="416"/>
        <end position="438"/>
    </location>
</feature>
<keyword evidence="3" id="KW-0238">DNA-binding</keyword>
<reference evidence="7" key="1">
    <citation type="submission" date="2021-02" db="EMBL/GenBank/DDBJ databases">
        <authorList>
            <person name="Dougan E. K."/>
            <person name="Rhodes N."/>
            <person name="Thang M."/>
            <person name="Chan C."/>
        </authorList>
    </citation>
    <scope>NUCLEOTIDE SEQUENCE</scope>
</reference>
<dbReference type="Pfam" id="PF03965">
    <property type="entry name" value="Penicillinase_R"/>
    <property type="match status" value="1"/>
</dbReference>
<dbReference type="GO" id="GO:0003677">
    <property type="term" value="F:DNA binding"/>
    <property type="evidence" value="ECO:0007669"/>
    <property type="project" value="UniProtKB-KW"/>
</dbReference>
<dbReference type="Gene3D" id="1.10.10.10">
    <property type="entry name" value="Winged helix-like DNA-binding domain superfamily/Winged helix DNA-binding domain"/>
    <property type="match status" value="1"/>
</dbReference>
<feature type="transmembrane region" description="Helical" evidence="5">
    <location>
        <begin position="140"/>
        <end position="160"/>
    </location>
</feature>
<dbReference type="InterPro" id="IPR008756">
    <property type="entry name" value="Peptidase_M56"/>
</dbReference>
<dbReference type="PANTHER" id="PTHR34978:SF3">
    <property type="entry name" value="SLR0241 PROTEIN"/>
    <property type="match status" value="1"/>
</dbReference>
<dbReference type="AlphaFoldDB" id="A0A812RXR8"/>
<evidence type="ECO:0000313" key="7">
    <source>
        <dbReference type="EMBL" id="CAE7459561.1"/>
    </source>
</evidence>
<keyword evidence="8" id="KW-1185">Reference proteome</keyword>
<dbReference type="InterPro" id="IPR036390">
    <property type="entry name" value="WH_DNA-bd_sf"/>
</dbReference>
<keyword evidence="5" id="KW-0812">Transmembrane</keyword>
<dbReference type="PANTHER" id="PTHR34978">
    <property type="entry name" value="POSSIBLE SENSOR-TRANSDUCER PROTEIN BLAR"/>
    <property type="match status" value="1"/>
</dbReference>
<dbReference type="SUPFAM" id="SSF46785">
    <property type="entry name" value="Winged helix' DNA-binding domain"/>
    <property type="match status" value="1"/>
</dbReference>
<evidence type="ECO:0000256" key="4">
    <source>
        <dbReference type="ARBA" id="ARBA00023163"/>
    </source>
</evidence>